<name>A0A8S5QSN0_9CAUD</name>
<protein>
    <submittedName>
        <fullName evidence="1">Cyclic-di-GMP phosphodiesterase</fullName>
    </submittedName>
</protein>
<reference evidence="1" key="1">
    <citation type="journal article" date="2021" name="Proc. Natl. Acad. Sci. U.S.A.">
        <title>A Catalog of Tens of Thousands of Viruses from Human Metagenomes Reveals Hidden Associations with Chronic Diseases.</title>
        <authorList>
            <person name="Tisza M.J."/>
            <person name="Buck C.B."/>
        </authorList>
    </citation>
    <scope>NUCLEOTIDE SEQUENCE</scope>
    <source>
        <strain evidence="1">CtoNH1</strain>
    </source>
</reference>
<dbReference type="InterPro" id="IPR035919">
    <property type="entry name" value="EAL_sf"/>
</dbReference>
<evidence type="ECO:0000313" key="1">
    <source>
        <dbReference type="EMBL" id="DAE21803.1"/>
    </source>
</evidence>
<dbReference type="EMBL" id="BK015718">
    <property type="protein sequence ID" value="DAE21803.1"/>
    <property type="molecule type" value="Genomic_DNA"/>
</dbReference>
<organism evidence="1">
    <name type="scientific">Myoviridae sp. ctoNH1</name>
    <dbReference type="NCBI Taxonomy" id="2826695"/>
    <lineage>
        <taxon>Viruses</taxon>
        <taxon>Duplodnaviria</taxon>
        <taxon>Heunggongvirae</taxon>
        <taxon>Uroviricota</taxon>
        <taxon>Caudoviricetes</taxon>
    </lineage>
</organism>
<sequence length="220" mass="25027">MKTTQQPYQFVAEPITSVAGQLLGVSVQTVLLNDGVHVQHPELVIRTWSTDEKRNYLYEQLSTITKQAAWILKRGVTVSLPVCDEESAVLLSHDNALRYALSSLPFVRIELSESISTVRDELRGIRNAMWLSDLGKGDSDVSGLVTHNYDVVKLDNDFFNNEVLKPTFPILIKNLREYCDRIIVPSFEDRRHVPMLREAGIWGVQGQYRTVPFTKVHTLM</sequence>
<proteinExistence type="predicted"/>
<accession>A0A8S5QSN0</accession>
<dbReference type="Gene3D" id="3.20.20.450">
    <property type="entry name" value="EAL domain"/>
    <property type="match status" value="1"/>
</dbReference>
<dbReference type="SUPFAM" id="SSF141868">
    <property type="entry name" value="EAL domain-like"/>
    <property type="match status" value="1"/>
</dbReference>